<dbReference type="PANTHER" id="PTHR30634">
    <property type="entry name" value="OUTER MEMBRANE LOLAB LIPOPROTEIN INSERTION APPARATUS"/>
    <property type="match status" value="1"/>
</dbReference>
<dbReference type="Pfam" id="PF12799">
    <property type="entry name" value="LRR_4"/>
    <property type="match status" value="1"/>
</dbReference>
<feature type="domain" description="WGR" evidence="3">
    <location>
        <begin position="1"/>
        <end position="78"/>
    </location>
</feature>
<evidence type="ECO:0000259" key="3">
    <source>
        <dbReference type="PROSITE" id="PS51977"/>
    </source>
</evidence>
<dbReference type="PANTHER" id="PTHR30634:SF13">
    <property type="entry name" value="PROTEIN YEHF"/>
    <property type="match status" value="1"/>
</dbReference>
<dbReference type="SUPFAM" id="SSF142921">
    <property type="entry name" value="WGR domain-like"/>
    <property type="match status" value="1"/>
</dbReference>
<proteinExistence type="predicted"/>
<dbReference type="SUPFAM" id="SSF52058">
    <property type="entry name" value="L domain-like"/>
    <property type="match status" value="1"/>
</dbReference>
<dbReference type="Pfam" id="PF05406">
    <property type="entry name" value="WGR"/>
    <property type="match status" value="1"/>
</dbReference>
<evidence type="ECO:0000313" key="5">
    <source>
        <dbReference type="Proteomes" id="UP000663124"/>
    </source>
</evidence>
<reference evidence="4" key="1">
    <citation type="submission" date="2019-09" db="EMBL/GenBank/DDBJ databases">
        <title>Comparative Genomics of Leptospira interrogans Reveals Genome Plasticity - A Common Adaptive Strategy for Survival in Various Hosts.</title>
        <authorList>
            <person name="Ramli S.R."/>
            <person name="Bunk B."/>
            <person name="Goris M."/>
            <person name="Bhuju S."/>
            <person name="Jarek M."/>
            <person name="Sproer C."/>
            <person name="Mustakim S."/>
            <person name="Strommenger B."/>
            <person name="Pessler F."/>
        </authorList>
    </citation>
    <scope>NUCLEOTIDE SEQUENCE</scope>
    <source>
        <strain evidence="4">782</strain>
    </source>
</reference>
<dbReference type="Gene3D" id="2.20.140.10">
    <property type="entry name" value="WGR domain"/>
    <property type="match status" value="1"/>
</dbReference>
<accession>A0AAP9WG68</accession>
<dbReference type="AlphaFoldDB" id="A0AAP9WG68"/>
<keyword evidence="1" id="KW-0433">Leucine-rich repeat</keyword>
<gene>
    <name evidence="4" type="ORF">Lepto782_16295</name>
</gene>
<dbReference type="Gene3D" id="3.80.10.10">
    <property type="entry name" value="Ribonuclease Inhibitor"/>
    <property type="match status" value="1"/>
</dbReference>
<dbReference type="PROSITE" id="PS51450">
    <property type="entry name" value="LRR"/>
    <property type="match status" value="3"/>
</dbReference>
<dbReference type="InterPro" id="IPR001611">
    <property type="entry name" value="Leu-rich_rpt"/>
</dbReference>
<dbReference type="InterPro" id="IPR049809">
    <property type="entry name" value="YehF/YfeS-like_WGR"/>
</dbReference>
<dbReference type="InterPro" id="IPR050458">
    <property type="entry name" value="LolB"/>
</dbReference>
<dbReference type="InterPro" id="IPR032675">
    <property type="entry name" value="LRR_dom_sf"/>
</dbReference>
<dbReference type="EMBL" id="CP043884">
    <property type="protein sequence ID" value="QOI43654.1"/>
    <property type="molecule type" value="Genomic_DNA"/>
</dbReference>
<dbReference type="SMART" id="SM00773">
    <property type="entry name" value="WGR"/>
    <property type="match status" value="1"/>
</dbReference>
<organism evidence="4 5">
    <name type="scientific">Leptospira interrogans serovar Canicola</name>
    <dbReference type="NCBI Taxonomy" id="211880"/>
    <lineage>
        <taxon>Bacteria</taxon>
        <taxon>Pseudomonadati</taxon>
        <taxon>Spirochaetota</taxon>
        <taxon>Spirochaetia</taxon>
        <taxon>Leptospirales</taxon>
        <taxon>Leptospiraceae</taxon>
        <taxon>Leptospira</taxon>
    </lineage>
</organism>
<dbReference type="Proteomes" id="UP000663124">
    <property type="component" value="Chromosome 1"/>
</dbReference>
<evidence type="ECO:0000313" key="4">
    <source>
        <dbReference type="EMBL" id="QOI43654.1"/>
    </source>
</evidence>
<evidence type="ECO:0000256" key="2">
    <source>
        <dbReference type="ARBA" id="ARBA00022737"/>
    </source>
</evidence>
<protein>
    <submittedName>
        <fullName evidence="4">WGR domain-containing protein</fullName>
    </submittedName>
</protein>
<name>A0AAP9WG68_LEPIR</name>
<evidence type="ECO:0000256" key="1">
    <source>
        <dbReference type="ARBA" id="ARBA00022614"/>
    </source>
</evidence>
<dbReference type="InterPro" id="IPR036930">
    <property type="entry name" value="WGR_dom_sf"/>
</dbReference>
<dbReference type="PROSITE" id="PS51977">
    <property type="entry name" value="WGR"/>
    <property type="match status" value="1"/>
</dbReference>
<dbReference type="RefSeq" id="WP_082272769.1">
    <property type="nucleotide sequence ID" value="NZ_CP043884.1"/>
</dbReference>
<sequence length="500" mass="56492">MQHHLTYKDETSDKFWNIEVNGDSFTVTYGKTGTAGQMQTKEFKDEATCLKEAKKLLNEKLKKGYVEQQGIKSSQKSEIEESYLLEWNKLVNANGSDRLPTLLAEHFSCLADMPGFDVVLQSLMRHAGQVEIRDGGKKLAIRFHNDDDDLIGSPPASGSGYKTYPSSFQNIMKKHENLHLKKSSLSLGKDDGFETEGLEDVDSEWLNLVKKPSQIQVALTDGPDWWLYHPKKKNGSGEPTLHFCTHGDMEIEEEGAPYNVGAFFLKRLVERLQLDIPIPVVETAVPEQEKQEWWKYLVWLLNEKHSSTQPRNLYYLPSDGILAAPPSDEQLSQATEVRFDGLTSLAEVTLGKMSTLDKLTVLPGKEKKAPKLSSLDGIERAPWLARLDMSMQDVSNIDLLSKLPNLKVLHGSYNSIKDLSPLSQCRNLEILYLDKNKISDVSPLSSLLEIETLWISDNPIKDILPLTGLKKLKELKIPVKLSKENLEQFKKLRPDVKISF</sequence>
<dbReference type="InterPro" id="IPR025875">
    <property type="entry name" value="Leu-rich_rpt_4"/>
</dbReference>
<keyword evidence="2" id="KW-0677">Repeat</keyword>
<dbReference type="InterPro" id="IPR008893">
    <property type="entry name" value="WGR_domain"/>
</dbReference>
<dbReference type="CDD" id="cd07996">
    <property type="entry name" value="WGR_MMR_like"/>
    <property type="match status" value="1"/>
</dbReference>